<accession>A0ABP1CY82</accession>
<dbReference type="Proteomes" id="UP001497453">
    <property type="component" value="Chromosome 11"/>
</dbReference>
<feature type="compositionally biased region" description="Low complexity" evidence="1">
    <location>
        <begin position="165"/>
        <end position="188"/>
    </location>
</feature>
<feature type="region of interest" description="Disordered" evidence="1">
    <location>
        <begin position="165"/>
        <end position="193"/>
    </location>
</feature>
<evidence type="ECO:0000313" key="3">
    <source>
        <dbReference type="Proteomes" id="UP001497453"/>
    </source>
</evidence>
<name>A0ABP1CY82_9APHY</name>
<keyword evidence="3" id="KW-1185">Reference proteome</keyword>
<feature type="region of interest" description="Disordered" evidence="1">
    <location>
        <begin position="481"/>
        <end position="604"/>
    </location>
</feature>
<feature type="compositionally biased region" description="Low complexity" evidence="1">
    <location>
        <begin position="584"/>
        <end position="599"/>
    </location>
</feature>
<protein>
    <submittedName>
        <fullName evidence="2">Uncharacterized protein</fullName>
    </submittedName>
</protein>
<feature type="compositionally biased region" description="Low complexity" evidence="1">
    <location>
        <begin position="1"/>
        <end position="10"/>
    </location>
</feature>
<sequence>MAPASSMAPSARRKPDVFRPKFPLDPHAALSSSGREPWFLKTDRLPSLASQSRRDVILVLGAPTTEELSPLLLSKHLSSSLLIIATHAPPDIPHTTLPTVRILRLKQALAIEDAGAVRFVNVLEWAERVARLWRRHGGVGAVELAEEEDGHEYLTPPTLFGFYGSQSTPVSPRSSTSTLSTNTNANLPPSRPRSVSARLLTVGRTRQSMLPAVDPTQRPFDGLLNFLPGNTSDKALLKQSILVTTISRPFLVAADPRPICSRGKRRSVFSSRSTTSVYLPPTPPYQSGESLTLSSLPWPSKAHLVHLLPTDTRSFTLQARTRLVQSLESFLLSFAYPGSAGMSMGGDDCMERARPFIMQASTLGDLVVNKNDFAGTSNSPYERWTNECTLAELVFCGSLDPIDSSLSSTANQGFGKGPINPMDRTAPRAWISGPSDVILVSDDTNILSTPNVLVTPPEPAVLSSPSPSSFGLGVTRSHGAYPPLSIPQNSIGPTMSTSASLPSSFGRPMSMAGASPLVPKRARGRHNSLGASGSSRPSGLPTPPDSEESGSDVHTPAVNDISEHTDAEASYRRRGDDNDDDSGAEFGAGAAAAADSTSSQKSKKLRWRFWRGSISMRSK</sequence>
<organism evidence="2 3">
    <name type="scientific">Somion occarium</name>
    <dbReference type="NCBI Taxonomy" id="3059160"/>
    <lineage>
        <taxon>Eukaryota</taxon>
        <taxon>Fungi</taxon>
        <taxon>Dikarya</taxon>
        <taxon>Basidiomycota</taxon>
        <taxon>Agaricomycotina</taxon>
        <taxon>Agaricomycetes</taxon>
        <taxon>Polyporales</taxon>
        <taxon>Cerrenaceae</taxon>
        <taxon>Somion</taxon>
    </lineage>
</organism>
<gene>
    <name evidence="2" type="ORF">GFSPODELE1_LOCUS2762</name>
</gene>
<feature type="region of interest" description="Disordered" evidence="1">
    <location>
        <begin position="1"/>
        <end position="20"/>
    </location>
</feature>
<dbReference type="EMBL" id="OZ037954">
    <property type="protein sequence ID" value="CAL1699614.1"/>
    <property type="molecule type" value="Genomic_DNA"/>
</dbReference>
<proteinExistence type="predicted"/>
<feature type="compositionally biased region" description="Basic and acidic residues" evidence="1">
    <location>
        <begin position="561"/>
        <end position="576"/>
    </location>
</feature>
<feature type="compositionally biased region" description="Polar residues" evidence="1">
    <location>
        <begin position="486"/>
        <end position="503"/>
    </location>
</feature>
<evidence type="ECO:0000313" key="2">
    <source>
        <dbReference type="EMBL" id="CAL1699614.1"/>
    </source>
</evidence>
<evidence type="ECO:0000256" key="1">
    <source>
        <dbReference type="SAM" id="MobiDB-lite"/>
    </source>
</evidence>
<reference evidence="3" key="1">
    <citation type="submission" date="2024-04" db="EMBL/GenBank/DDBJ databases">
        <authorList>
            <person name="Shaw F."/>
            <person name="Minotto A."/>
        </authorList>
    </citation>
    <scope>NUCLEOTIDE SEQUENCE [LARGE SCALE GENOMIC DNA]</scope>
</reference>